<keyword evidence="14" id="KW-1185">Reference proteome</keyword>
<keyword evidence="7 9" id="KW-1133">Transmembrane helix</keyword>
<dbReference type="InterPro" id="IPR005074">
    <property type="entry name" value="Peptidase_C39"/>
</dbReference>
<dbReference type="SUPFAM" id="SSF52540">
    <property type="entry name" value="P-loop containing nucleoside triphosphate hydrolases"/>
    <property type="match status" value="1"/>
</dbReference>
<feature type="domain" description="Peptidase C39" evidence="12">
    <location>
        <begin position="4"/>
        <end position="124"/>
    </location>
</feature>
<evidence type="ECO:0000256" key="2">
    <source>
        <dbReference type="ARBA" id="ARBA00022692"/>
    </source>
</evidence>
<gene>
    <name evidence="13" type="ORF">AAAX94_02700</name>
</gene>
<dbReference type="PANTHER" id="PTHR43394">
    <property type="entry name" value="ATP-DEPENDENT PERMEASE MDL1, MITOCHONDRIAL"/>
    <property type="match status" value="1"/>
</dbReference>
<dbReference type="SMART" id="SM00382">
    <property type="entry name" value="AAA"/>
    <property type="match status" value="1"/>
</dbReference>
<evidence type="ECO:0000256" key="1">
    <source>
        <dbReference type="ARBA" id="ARBA00004651"/>
    </source>
</evidence>
<evidence type="ECO:0000256" key="7">
    <source>
        <dbReference type="ARBA" id="ARBA00022989"/>
    </source>
</evidence>
<evidence type="ECO:0000259" key="11">
    <source>
        <dbReference type="PROSITE" id="PS50929"/>
    </source>
</evidence>
<keyword evidence="6" id="KW-0067">ATP-binding</keyword>
<evidence type="ECO:0000259" key="12">
    <source>
        <dbReference type="PROSITE" id="PS50990"/>
    </source>
</evidence>
<accession>A0ABV1CKE7</accession>
<evidence type="ECO:0000313" key="14">
    <source>
        <dbReference type="Proteomes" id="UP001470752"/>
    </source>
</evidence>
<dbReference type="PROSITE" id="PS50893">
    <property type="entry name" value="ABC_TRANSPORTER_2"/>
    <property type="match status" value="1"/>
</dbReference>
<dbReference type="Proteomes" id="UP001470752">
    <property type="component" value="Unassembled WGS sequence"/>
</dbReference>
<dbReference type="InterPro" id="IPR039421">
    <property type="entry name" value="Type_1_exporter"/>
</dbReference>
<organism evidence="13 14">
    <name type="scientific">Blautia acetigignens</name>
    <dbReference type="NCBI Taxonomy" id="2981783"/>
    <lineage>
        <taxon>Bacteria</taxon>
        <taxon>Bacillati</taxon>
        <taxon>Bacillota</taxon>
        <taxon>Clostridia</taxon>
        <taxon>Lachnospirales</taxon>
        <taxon>Lachnospiraceae</taxon>
        <taxon>Blautia</taxon>
    </lineage>
</organism>
<dbReference type="InterPro" id="IPR011527">
    <property type="entry name" value="ABC1_TM_dom"/>
</dbReference>
<dbReference type="InterPro" id="IPR003439">
    <property type="entry name" value="ABC_transporter-like_ATP-bd"/>
</dbReference>
<feature type="domain" description="ABC transmembrane type-1" evidence="11">
    <location>
        <begin position="156"/>
        <end position="437"/>
    </location>
</feature>
<keyword evidence="5" id="KW-0788">Thiol protease</keyword>
<dbReference type="PROSITE" id="PS50929">
    <property type="entry name" value="ABC_TM1F"/>
    <property type="match status" value="1"/>
</dbReference>
<keyword evidence="5" id="KW-0645">Protease</keyword>
<evidence type="ECO:0000256" key="3">
    <source>
        <dbReference type="ARBA" id="ARBA00022741"/>
    </source>
</evidence>
<dbReference type="Pfam" id="PF00664">
    <property type="entry name" value="ABC_membrane"/>
    <property type="match status" value="1"/>
</dbReference>
<dbReference type="Pfam" id="PF03412">
    <property type="entry name" value="Peptidase_C39"/>
    <property type="match status" value="1"/>
</dbReference>
<keyword evidence="2 9" id="KW-0812">Transmembrane</keyword>
<dbReference type="Gene3D" id="1.20.1560.10">
    <property type="entry name" value="ABC transporter type 1, transmembrane domain"/>
    <property type="match status" value="1"/>
</dbReference>
<dbReference type="RefSeq" id="WP_349082456.1">
    <property type="nucleotide sequence ID" value="NZ_JBBNFW010000098.1"/>
</dbReference>
<dbReference type="PANTHER" id="PTHR43394:SF1">
    <property type="entry name" value="ATP-BINDING CASSETTE SUB-FAMILY B MEMBER 10, MITOCHONDRIAL"/>
    <property type="match status" value="1"/>
</dbReference>
<comment type="subcellular location">
    <subcellularLocation>
        <location evidence="1">Cell membrane</location>
        <topology evidence="1">Multi-pass membrane protein</topology>
    </subcellularLocation>
</comment>
<evidence type="ECO:0000256" key="4">
    <source>
        <dbReference type="ARBA" id="ARBA00022801"/>
    </source>
</evidence>
<feature type="transmembrane region" description="Helical" evidence="9">
    <location>
        <begin position="404"/>
        <end position="429"/>
    </location>
</feature>
<dbReference type="Pfam" id="PF00005">
    <property type="entry name" value="ABC_tran"/>
    <property type="match status" value="1"/>
</dbReference>
<dbReference type="Gene3D" id="3.40.50.300">
    <property type="entry name" value="P-loop containing nucleotide triphosphate hydrolases"/>
    <property type="match status" value="1"/>
</dbReference>
<name>A0ABV1CKE7_9FIRM</name>
<feature type="transmembrane region" description="Helical" evidence="9">
    <location>
        <begin position="155"/>
        <end position="176"/>
    </location>
</feature>
<evidence type="ECO:0000313" key="13">
    <source>
        <dbReference type="EMBL" id="MEQ2411952.1"/>
    </source>
</evidence>
<dbReference type="InterPro" id="IPR003593">
    <property type="entry name" value="AAA+_ATPase"/>
</dbReference>
<feature type="transmembrane region" description="Helical" evidence="9">
    <location>
        <begin position="188"/>
        <end position="208"/>
    </location>
</feature>
<dbReference type="PROSITE" id="PS50990">
    <property type="entry name" value="PEPTIDASE_C39"/>
    <property type="match status" value="1"/>
</dbReference>
<dbReference type="InterPro" id="IPR017871">
    <property type="entry name" value="ABC_transporter-like_CS"/>
</dbReference>
<dbReference type="InterPro" id="IPR036640">
    <property type="entry name" value="ABC1_TM_sf"/>
</dbReference>
<feature type="transmembrane region" description="Helical" evidence="9">
    <location>
        <begin position="292"/>
        <end position="312"/>
    </location>
</feature>
<sequence>MVEQTEHSECGLACATMILNYEGINISLNEIRDTFGVPRGGISLYHLIQVMTAYGIKCKAYEILDIYSLRTISTPFICLWEKKHYVTVENIRKNKVLILDPAIGRRRISFDEFTQSFSGYILAVDKIEFLYKCNKTKNILLDRIKSFVINKKRKLFFLLLVMILIQMNNLVMPIFIQQFIDGRDKLSVFSNIAVASIFTVLIFVFTYITENLRGNLINAMQLEFNKDLTCTFIEKIVGLDFKHFINRSSGDWIYRARLVEYIQQLVTPSLLYSIVDMLFAVLYFGIMLHYSALLAGVVIAISLFFVFISILNTKIMFNMNAKELILQSKVQNVIVEFFEGVETIKSLKIEEKFGEKWKDTFFEQQDINYQKNKISIIFNSIISGGSTVYPLIIALLGYNMVNLSLVSMGTVVAFLSLVQLFVQPLLNLLTTMAQFIMLKLYLKRINEILAIDDAKNNADKNIGDKIQEISVKNVFFRYSTFEPDVLKGVCITIESNQKIAIVGLNGAAKSTLLKCIGGLLWPIQGKICINGVSLTEINPDELRGEISYVNQEPVIFNASLRDNITLNDNDYNEDYLQEILRITLVDKLIEEMPAGMDTHISQDGMNLSGGQKQKIALARALLKKPKVLLLDEPTSSMDNLSEKHILDCIKELDLICIVISHRLSTIGHFDRIIVINDGKVEEEGTHEHLIHNRGLYSQIYMNECNQRIAMDGFAEQNGCNAE</sequence>
<reference evidence="13 14" key="1">
    <citation type="submission" date="2024-04" db="EMBL/GenBank/DDBJ databases">
        <title>Human intestinal bacterial collection.</title>
        <authorList>
            <person name="Pauvert C."/>
            <person name="Hitch T.C.A."/>
            <person name="Clavel T."/>
        </authorList>
    </citation>
    <scope>NUCLEOTIDE SEQUENCE [LARGE SCALE GENOMIC DNA]</scope>
    <source>
        <strain evidence="13 14">CLA-AA-H161</strain>
    </source>
</reference>
<keyword evidence="8 9" id="KW-0472">Membrane</keyword>
<evidence type="ECO:0000256" key="6">
    <source>
        <dbReference type="ARBA" id="ARBA00022840"/>
    </source>
</evidence>
<evidence type="ECO:0000256" key="5">
    <source>
        <dbReference type="ARBA" id="ARBA00022807"/>
    </source>
</evidence>
<dbReference type="CDD" id="cd02425">
    <property type="entry name" value="Peptidase_C39F"/>
    <property type="match status" value="1"/>
</dbReference>
<keyword evidence="3" id="KW-0547">Nucleotide-binding</keyword>
<feature type="transmembrane region" description="Helical" evidence="9">
    <location>
        <begin position="265"/>
        <end position="286"/>
    </location>
</feature>
<dbReference type="PROSITE" id="PS00211">
    <property type="entry name" value="ABC_TRANSPORTER_1"/>
    <property type="match status" value="1"/>
</dbReference>
<dbReference type="InterPro" id="IPR033839">
    <property type="entry name" value="Lacticin_481_peptidase"/>
</dbReference>
<dbReference type="EMBL" id="JBBNFW010000098">
    <property type="protein sequence ID" value="MEQ2411952.1"/>
    <property type="molecule type" value="Genomic_DNA"/>
</dbReference>
<feature type="domain" description="ABC transporter" evidence="10">
    <location>
        <begin position="469"/>
        <end position="702"/>
    </location>
</feature>
<evidence type="ECO:0000256" key="8">
    <source>
        <dbReference type="ARBA" id="ARBA00023136"/>
    </source>
</evidence>
<feature type="transmembrane region" description="Helical" evidence="9">
    <location>
        <begin position="376"/>
        <end position="398"/>
    </location>
</feature>
<proteinExistence type="predicted"/>
<dbReference type="SUPFAM" id="SSF90123">
    <property type="entry name" value="ABC transporter transmembrane region"/>
    <property type="match status" value="1"/>
</dbReference>
<comment type="caution">
    <text evidence="13">The sequence shown here is derived from an EMBL/GenBank/DDBJ whole genome shotgun (WGS) entry which is preliminary data.</text>
</comment>
<evidence type="ECO:0000256" key="9">
    <source>
        <dbReference type="SAM" id="Phobius"/>
    </source>
</evidence>
<dbReference type="Gene3D" id="3.90.70.10">
    <property type="entry name" value="Cysteine proteinases"/>
    <property type="match status" value="1"/>
</dbReference>
<evidence type="ECO:0000259" key="10">
    <source>
        <dbReference type="PROSITE" id="PS50893"/>
    </source>
</evidence>
<protein>
    <submittedName>
        <fullName evidence="13">Peptidase domain-containing ABC transporter</fullName>
    </submittedName>
</protein>
<dbReference type="InterPro" id="IPR027417">
    <property type="entry name" value="P-loop_NTPase"/>
</dbReference>
<keyword evidence="4" id="KW-0378">Hydrolase</keyword>